<dbReference type="InterPro" id="IPR000794">
    <property type="entry name" value="Beta-ketoacyl_synthase"/>
</dbReference>
<gene>
    <name evidence="5" type="ORF">Aiant_03520</name>
</gene>
<dbReference type="Gene3D" id="3.40.47.10">
    <property type="match status" value="1"/>
</dbReference>
<dbReference type="SUPFAM" id="SSF53901">
    <property type="entry name" value="Thiolase-like"/>
    <property type="match status" value="2"/>
</dbReference>
<dbReference type="PROSITE" id="PS52004">
    <property type="entry name" value="KS3_2"/>
    <property type="match status" value="1"/>
</dbReference>
<dbReference type="Proteomes" id="UP000676967">
    <property type="component" value="Chromosome"/>
</dbReference>
<accession>A0ABM7LKC7</accession>
<dbReference type="EMBL" id="AP023356">
    <property type="protein sequence ID" value="BCJ39695.1"/>
    <property type="molecule type" value="Genomic_DNA"/>
</dbReference>
<dbReference type="PANTHER" id="PTHR11712:SF336">
    <property type="entry name" value="3-OXOACYL-[ACYL-CARRIER-PROTEIN] SYNTHASE, MITOCHONDRIAL"/>
    <property type="match status" value="1"/>
</dbReference>
<evidence type="ECO:0000313" key="5">
    <source>
        <dbReference type="EMBL" id="BCJ39695.1"/>
    </source>
</evidence>
<dbReference type="RefSeq" id="WP_189335617.1">
    <property type="nucleotide sequence ID" value="NZ_AP023356.1"/>
</dbReference>
<reference evidence="5 6" key="1">
    <citation type="submission" date="2020-08" db="EMBL/GenBank/DDBJ databases">
        <title>Whole genome shotgun sequence of Actinoplanes ianthinogenes NBRC 13996.</title>
        <authorList>
            <person name="Komaki H."/>
            <person name="Tamura T."/>
        </authorList>
    </citation>
    <scope>NUCLEOTIDE SEQUENCE [LARGE SCALE GENOMIC DNA]</scope>
    <source>
        <strain evidence="5 6">NBRC 13996</strain>
    </source>
</reference>
<dbReference type="InterPro" id="IPR014030">
    <property type="entry name" value="Ketoacyl_synth_N"/>
</dbReference>
<dbReference type="InterPro" id="IPR016039">
    <property type="entry name" value="Thiolase-like"/>
</dbReference>
<sequence length="362" mass="36912">MADPELVVTGLGLVTTFGCGVQPFWTRLVEGASGLTAAAVAPAPGPSDRPDDPGRQPWLVRRALDEALADAGLPAPPARAVVVLVGQTPALDRTTGRRLSMLGADPLATAVRGDAEPVFLSHACASVLFGIALGGHWLRAGLADTAIVLGGWTAGEYGVASMEVVKALSPEVARPFDAERTGTTLGEGGGALVLERATDANRRGATPRAVVAGVTCRVAGTEAAASDPGATSAVLTEALRRTGVRCPDHVHAHAAGTRQGDEAELAGLDRLARDQAWPATTVSSHKGAVGHLMHSAGFPASVAAVRTLETRTAPPTAGLRAPVERGGLTVPTTAQRLSRVDSVLVNSFGFGGNTAAMVLRKP</sequence>
<evidence type="ECO:0000259" key="4">
    <source>
        <dbReference type="PROSITE" id="PS52004"/>
    </source>
</evidence>
<dbReference type="Pfam" id="PF00109">
    <property type="entry name" value="ketoacyl-synt"/>
    <property type="match status" value="1"/>
</dbReference>
<dbReference type="Pfam" id="PF02801">
    <property type="entry name" value="Ketoacyl-synt_C"/>
    <property type="match status" value="1"/>
</dbReference>
<keyword evidence="2 3" id="KW-0808">Transferase</keyword>
<evidence type="ECO:0000256" key="2">
    <source>
        <dbReference type="ARBA" id="ARBA00022679"/>
    </source>
</evidence>
<keyword evidence="6" id="KW-1185">Reference proteome</keyword>
<proteinExistence type="inferred from homology"/>
<organism evidence="5 6">
    <name type="scientific">Actinoplanes ianthinogenes</name>
    <dbReference type="NCBI Taxonomy" id="122358"/>
    <lineage>
        <taxon>Bacteria</taxon>
        <taxon>Bacillati</taxon>
        <taxon>Actinomycetota</taxon>
        <taxon>Actinomycetes</taxon>
        <taxon>Micromonosporales</taxon>
        <taxon>Micromonosporaceae</taxon>
        <taxon>Actinoplanes</taxon>
    </lineage>
</organism>
<protein>
    <submittedName>
        <fullName evidence="5">3-oxoacyl-[acyl-carrier-protein] synthase 2</fullName>
    </submittedName>
</protein>
<feature type="domain" description="Ketosynthase family 3 (KS3)" evidence="4">
    <location>
        <begin position="3"/>
        <end position="361"/>
    </location>
</feature>
<comment type="similarity">
    <text evidence="1 3">Belongs to the thiolase-like superfamily. Beta-ketoacyl-ACP synthases family.</text>
</comment>
<name>A0ABM7LKC7_9ACTN</name>
<evidence type="ECO:0000313" key="6">
    <source>
        <dbReference type="Proteomes" id="UP000676967"/>
    </source>
</evidence>
<dbReference type="PANTHER" id="PTHR11712">
    <property type="entry name" value="POLYKETIDE SYNTHASE-RELATED"/>
    <property type="match status" value="1"/>
</dbReference>
<evidence type="ECO:0000256" key="3">
    <source>
        <dbReference type="RuleBase" id="RU003694"/>
    </source>
</evidence>
<dbReference type="InterPro" id="IPR020841">
    <property type="entry name" value="PKS_Beta-ketoAc_synthase_dom"/>
</dbReference>
<dbReference type="SMART" id="SM00825">
    <property type="entry name" value="PKS_KS"/>
    <property type="match status" value="1"/>
</dbReference>
<evidence type="ECO:0000256" key="1">
    <source>
        <dbReference type="ARBA" id="ARBA00008467"/>
    </source>
</evidence>
<dbReference type="InterPro" id="IPR014031">
    <property type="entry name" value="Ketoacyl_synth_C"/>
</dbReference>